<name>A0A1L9Q2N2_ASPVE</name>
<feature type="chain" id="PRO_5013086666" description="FAD/NAD(P)-binding domain-containing protein" evidence="4">
    <location>
        <begin position="21"/>
        <end position="388"/>
    </location>
</feature>
<dbReference type="AlphaFoldDB" id="A0A1L9Q2N2"/>
<evidence type="ECO:0000313" key="6">
    <source>
        <dbReference type="EMBL" id="OJJ08014.1"/>
    </source>
</evidence>
<dbReference type="EMBL" id="KV878138">
    <property type="protein sequence ID" value="OJJ08014.1"/>
    <property type="molecule type" value="Genomic_DNA"/>
</dbReference>
<evidence type="ECO:0000256" key="3">
    <source>
        <dbReference type="ARBA" id="ARBA00023002"/>
    </source>
</evidence>
<evidence type="ECO:0000256" key="1">
    <source>
        <dbReference type="ARBA" id="ARBA00009333"/>
    </source>
</evidence>
<dbReference type="PRINTS" id="PR00368">
    <property type="entry name" value="FADPNR"/>
</dbReference>
<gene>
    <name evidence="6" type="ORF">ASPVEDRAFT_143412</name>
</gene>
<dbReference type="Proteomes" id="UP000184073">
    <property type="component" value="Unassembled WGS sequence"/>
</dbReference>
<dbReference type="RefSeq" id="XP_040673776.1">
    <property type="nucleotide sequence ID" value="XM_040807910.1"/>
</dbReference>
<sequence>MLLSKLFSLALALTGSAVSAASIPDTDYDVIVVGGGPAGLSALSGLSRVRRKTALFDSHEYRNDPTREMHDVIGNDGTPPATFRNAARKQITSFYNSTASFIDNAIASITPENSTNATTIFRAKDSKGVEYTARKIVLATGLVDDLPATPGLREGFGKGIYWCPWCDGYEHRDQPYGILGTLHHIVSSVTEISTLNKDIIAFVNGSYTDEEVAILDADPLDWRAAMKAYNVQIDNRTITSFERVQDGGNNRSNDGKQFDIFRIHFTEGEPVIRNAFLTNFGTSQRSSIPSDMGLKMEDGKIDTSTKSGLRTSLDGVWGIGDANNDGSTNVPHAMWSGKRAAVFSHVELAKEEMAASVAKRSLDTRTLHKEAERAIGDDLERIWKRIDA</sequence>
<dbReference type="PRINTS" id="PR00469">
    <property type="entry name" value="PNDRDTASEII"/>
</dbReference>
<dbReference type="InterPro" id="IPR023753">
    <property type="entry name" value="FAD/NAD-binding_dom"/>
</dbReference>
<keyword evidence="3" id="KW-0560">Oxidoreductase</keyword>
<evidence type="ECO:0000313" key="7">
    <source>
        <dbReference type="Proteomes" id="UP000184073"/>
    </source>
</evidence>
<keyword evidence="2" id="KW-0285">Flavoprotein</keyword>
<feature type="domain" description="FAD/NAD(P)-binding" evidence="5">
    <location>
        <begin position="28"/>
        <end position="337"/>
    </location>
</feature>
<dbReference type="InterPro" id="IPR050097">
    <property type="entry name" value="Ferredoxin-NADP_redctase_2"/>
</dbReference>
<protein>
    <recommendedName>
        <fullName evidence="5">FAD/NAD(P)-binding domain-containing protein</fullName>
    </recommendedName>
</protein>
<dbReference type="GO" id="GO:0097237">
    <property type="term" value="P:cellular response to toxic substance"/>
    <property type="evidence" value="ECO:0007669"/>
    <property type="project" value="UniProtKB-ARBA"/>
</dbReference>
<dbReference type="Pfam" id="PF07992">
    <property type="entry name" value="Pyr_redox_2"/>
    <property type="match status" value="1"/>
</dbReference>
<keyword evidence="7" id="KW-1185">Reference proteome</keyword>
<dbReference type="STRING" id="1036611.A0A1L9Q2N2"/>
<dbReference type="Gene3D" id="3.50.50.60">
    <property type="entry name" value="FAD/NAD(P)-binding domain"/>
    <property type="match status" value="2"/>
</dbReference>
<dbReference type="GeneID" id="63723421"/>
<proteinExistence type="inferred from homology"/>
<feature type="signal peptide" evidence="4">
    <location>
        <begin position="1"/>
        <end position="20"/>
    </location>
</feature>
<keyword evidence="4" id="KW-0732">Signal</keyword>
<reference evidence="7" key="1">
    <citation type="journal article" date="2017" name="Genome Biol.">
        <title>Comparative genomics reveals high biological diversity and specific adaptations in the industrially and medically important fungal genus Aspergillus.</title>
        <authorList>
            <person name="de Vries R.P."/>
            <person name="Riley R."/>
            <person name="Wiebenga A."/>
            <person name="Aguilar-Osorio G."/>
            <person name="Amillis S."/>
            <person name="Uchima C.A."/>
            <person name="Anderluh G."/>
            <person name="Asadollahi M."/>
            <person name="Askin M."/>
            <person name="Barry K."/>
            <person name="Battaglia E."/>
            <person name="Bayram O."/>
            <person name="Benocci T."/>
            <person name="Braus-Stromeyer S.A."/>
            <person name="Caldana C."/>
            <person name="Canovas D."/>
            <person name="Cerqueira G.C."/>
            <person name="Chen F."/>
            <person name="Chen W."/>
            <person name="Choi C."/>
            <person name="Clum A."/>
            <person name="Dos Santos R.A."/>
            <person name="Damasio A.R."/>
            <person name="Diallinas G."/>
            <person name="Emri T."/>
            <person name="Fekete E."/>
            <person name="Flipphi M."/>
            <person name="Freyberg S."/>
            <person name="Gallo A."/>
            <person name="Gournas C."/>
            <person name="Habgood R."/>
            <person name="Hainaut M."/>
            <person name="Harispe M.L."/>
            <person name="Henrissat B."/>
            <person name="Hilden K.S."/>
            <person name="Hope R."/>
            <person name="Hossain A."/>
            <person name="Karabika E."/>
            <person name="Karaffa L."/>
            <person name="Karanyi Z."/>
            <person name="Krasevec N."/>
            <person name="Kuo A."/>
            <person name="Kusch H."/>
            <person name="LaButti K."/>
            <person name="Lagendijk E.L."/>
            <person name="Lapidus A."/>
            <person name="Levasseur A."/>
            <person name="Lindquist E."/>
            <person name="Lipzen A."/>
            <person name="Logrieco A.F."/>
            <person name="MacCabe A."/>
            <person name="Maekelae M.R."/>
            <person name="Malavazi I."/>
            <person name="Melin P."/>
            <person name="Meyer V."/>
            <person name="Mielnichuk N."/>
            <person name="Miskei M."/>
            <person name="Molnar A.P."/>
            <person name="Mule G."/>
            <person name="Ngan C.Y."/>
            <person name="Orejas M."/>
            <person name="Orosz E."/>
            <person name="Ouedraogo J.P."/>
            <person name="Overkamp K.M."/>
            <person name="Park H.-S."/>
            <person name="Perrone G."/>
            <person name="Piumi F."/>
            <person name="Punt P.J."/>
            <person name="Ram A.F."/>
            <person name="Ramon A."/>
            <person name="Rauscher S."/>
            <person name="Record E."/>
            <person name="Riano-Pachon D.M."/>
            <person name="Robert V."/>
            <person name="Roehrig J."/>
            <person name="Ruller R."/>
            <person name="Salamov A."/>
            <person name="Salih N.S."/>
            <person name="Samson R.A."/>
            <person name="Sandor E."/>
            <person name="Sanguinetti M."/>
            <person name="Schuetze T."/>
            <person name="Sepcic K."/>
            <person name="Shelest E."/>
            <person name="Sherlock G."/>
            <person name="Sophianopoulou V."/>
            <person name="Squina F.M."/>
            <person name="Sun H."/>
            <person name="Susca A."/>
            <person name="Todd R.B."/>
            <person name="Tsang A."/>
            <person name="Unkles S.E."/>
            <person name="van de Wiele N."/>
            <person name="van Rossen-Uffink D."/>
            <person name="Oliveira J.V."/>
            <person name="Vesth T.C."/>
            <person name="Visser J."/>
            <person name="Yu J.-H."/>
            <person name="Zhou M."/>
            <person name="Andersen M.R."/>
            <person name="Archer D.B."/>
            <person name="Baker S.E."/>
            <person name="Benoit I."/>
            <person name="Brakhage A.A."/>
            <person name="Braus G.H."/>
            <person name="Fischer R."/>
            <person name="Frisvad J.C."/>
            <person name="Goldman G.H."/>
            <person name="Houbraken J."/>
            <person name="Oakley B."/>
            <person name="Pocsi I."/>
            <person name="Scazzocchio C."/>
            <person name="Seiboth B."/>
            <person name="vanKuyk P.A."/>
            <person name="Wortman J."/>
            <person name="Dyer P.S."/>
            <person name="Grigoriev I.V."/>
        </authorList>
    </citation>
    <scope>NUCLEOTIDE SEQUENCE [LARGE SCALE GENOMIC DNA]</scope>
    <source>
        <strain evidence="7">CBS 583.65</strain>
    </source>
</reference>
<comment type="similarity">
    <text evidence="1">Belongs to the class-II pyridine nucleotide-disulfide oxidoreductase family.</text>
</comment>
<dbReference type="PANTHER" id="PTHR48105">
    <property type="entry name" value="THIOREDOXIN REDUCTASE 1-RELATED-RELATED"/>
    <property type="match status" value="1"/>
</dbReference>
<dbReference type="InterPro" id="IPR036188">
    <property type="entry name" value="FAD/NAD-bd_sf"/>
</dbReference>
<evidence type="ECO:0000259" key="5">
    <source>
        <dbReference type="Pfam" id="PF07992"/>
    </source>
</evidence>
<evidence type="ECO:0000256" key="2">
    <source>
        <dbReference type="ARBA" id="ARBA00022630"/>
    </source>
</evidence>
<dbReference type="OrthoDB" id="4570620at2759"/>
<dbReference type="SUPFAM" id="SSF51905">
    <property type="entry name" value="FAD/NAD(P)-binding domain"/>
    <property type="match status" value="1"/>
</dbReference>
<dbReference type="GO" id="GO:0016491">
    <property type="term" value="F:oxidoreductase activity"/>
    <property type="evidence" value="ECO:0007669"/>
    <property type="project" value="UniProtKB-KW"/>
</dbReference>
<accession>A0A1L9Q2N2</accession>
<evidence type="ECO:0000256" key="4">
    <source>
        <dbReference type="SAM" id="SignalP"/>
    </source>
</evidence>
<organism evidence="6 7">
    <name type="scientific">Aspergillus versicolor CBS 583.65</name>
    <dbReference type="NCBI Taxonomy" id="1036611"/>
    <lineage>
        <taxon>Eukaryota</taxon>
        <taxon>Fungi</taxon>
        <taxon>Dikarya</taxon>
        <taxon>Ascomycota</taxon>
        <taxon>Pezizomycotina</taxon>
        <taxon>Eurotiomycetes</taxon>
        <taxon>Eurotiomycetidae</taxon>
        <taxon>Eurotiales</taxon>
        <taxon>Aspergillaceae</taxon>
        <taxon>Aspergillus</taxon>
        <taxon>Aspergillus subgen. Nidulantes</taxon>
    </lineage>
</organism>
<dbReference type="VEuPathDB" id="FungiDB:ASPVEDRAFT_143412"/>